<dbReference type="RefSeq" id="WP_045465095.1">
    <property type="nucleotide sequence ID" value="NZ_BBLT01000006.1"/>
</dbReference>
<sequence length="69" mass="7870">MNFKVIDTIGSGQSYTSITTSDLPEVIYIIEVLDKNIVVFAKRSFVRNYKSKWEIKALYSPISNPAKQL</sequence>
<dbReference type="AlphaFoldDB" id="A0A098LIJ7"/>
<gene>
    <name evidence="1" type="ORF">MYP_3227</name>
</gene>
<reference evidence="1 2" key="1">
    <citation type="submission" date="2014-09" db="EMBL/GenBank/DDBJ databases">
        <title>Sporocytophaga myxococcoides PG-01 genome sequencing.</title>
        <authorList>
            <person name="Liu L."/>
            <person name="Gao P.J."/>
            <person name="Chen G.J."/>
            <person name="Wang L.S."/>
        </authorList>
    </citation>
    <scope>NUCLEOTIDE SEQUENCE [LARGE SCALE GENOMIC DNA]</scope>
    <source>
        <strain evidence="1 2">PG-01</strain>
    </source>
</reference>
<proteinExistence type="predicted"/>
<comment type="caution">
    <text evidence="1">The sequence shown here is derived from an EMBL/GenBank/DDBJ whole genome shotgun (WGS) entry which is preliminary data.</text>
</comment>
<protein>
    <submittedName>
        <fullName evidence="1">Uncharacterized protein</fullName>
    </submittedName>
</protein>
<dbReference type="EMBL" id="BBLT01000006">
    <property type="protein sequence ID" value="GAL85998.1"/>
    <property type="molecule type" value="Genomic_DNA"/>
</dbReference>
<name>A0A098LIJ7_9BACT</name>
<accession>A0A098LIJ7</accession>
<dbReference type="Proteomes" id="UP000030185">
    <property type="component" value="Unassembled WGS sequence"/>
</dbReference>
<evidence type="ECO:0000313" key="1">
    <source>
        <dbReference type="EMBL" id="GAL85998.1"/>
    </source>
</evidence>
<keyword evidence="2" id="KW-1185">Reference proteome</keyword>
<evidence type="ECO:0000313" key="2">
    <source>
        <dbReference type="Proteomes" id="UP000030185"/>
    </source>
</evidence>
<organism evidence="1 2">
    <name type="scientific">Sporocytophaga myxococcoides</name>
    <dbReference type="NCBI Taxonomy" id="153721"/>
    <lineage>
        <taxon>Bacteria</taxon>
        <taxon>Pseudomonadati</taxon>
        <taxon>Bacteroidota</taxon>
        <taxon>Cytophagia</taxon>
        <taxon>Cytophagales</taxon>
        <taxon>Cytophagaceae</taxon>
        <taxon>Sporocytophaga</taxon>
    </lineage>
</organism>